<sequence>MTDASWPPAPAVAASRLQAREGFSRSRTPCAQSSPHEPTHRARDLVGAVEQADPLEEGDQLGLNDAEGRQIFIDGVEHEDGVVRGGDGTDASRDPGDVSRLGAESVCTVAAGGDVGEPDRRRRLHDGAEHLRGMPRQLRRRLRVELVPGECFEVDRLAGRIGDREERDAHRAAVGRGEPQHVVDAGRVNARHVERGGLEARAPFGDVGHGRRGEVGRPRGRVVPLRVGEAGRDADPDVVVELDHVVDHRARSHWKVLQPELEWDFRLPRVVSINTSGHKYGLVYPGLGWVVWRSEEVLPEELVFRVSYLGGSMPTLALNFSRPGAQVLLQYFLFLRLGVAGYTAVQQASQDVALYLSKAISEIDAFELVSDGSDIPVFAWRLKAGHTDKWNLFHLQDRLRQKGWLVPAYPMPDDLSDRIVQRIVVRNGLSMDLAEDLLRDIRSETEYLDALETPMPAEGARPGFHH</sequence>
<evidence type="ECO:0000256" key="7">
    <source>
        <dbReference type="RuleBase" id="RU000382"/>
    </source>
</evidence>
<dbReference type="PANTHER" id="PTHR43321">
    <property type="entry name" value="GLUTAMATE DECARBOXYLASE"/>
    <property type="match status" value="1"/>
</dbReference>
<dbReference type="EMBL" id="JBHMBL010000001">
    <property type="protein sequence ID" value="MFB9640860.1"/>
    <property type="molecule type" value="Genomic_DNA"/>
</dbReference>
<proteinExistence type="inferred from homology"/>
<dbReference type="InterPro" id="IPR015424">
    <property type="entry name" value="PyrdxlP-dep_Trfase"/>
</dbReference>
<feature type="region of interest" description="Disordered" evidence="8">
    <location>
        <begin position="1"/>
        <end position="41"/>
    </location>
</feature>
<evidence type="ECO:0000256" key="5">
    <source>
        <dbReference type="ARBA" id="ARBA00023239"/>
    </source>
</evidence>
<dbReference type="SUPFAM" id="SSF53383">
    <property type="entry name" value="PLP-dependent transferases"/>
    <property type="match status" value="1"/>
</dbReference>
<organism evidence="9 10">
    <name type="scientific">Agromyces lapidis</name>
    <dbReference type="NCBI Taxonomy" id="279574"/>
    <lineage>
        <taxon>Bacteria</taxon>
        <taxon>Bacillati</taxon>
        <taxon>Actinomycetota</taxon>
        <taxon>Actinomycetes</taxon>
        <taxon>Micrococcales</taxon>
        <taxon>Microbacteriaceae</taxon>
        <taxon>Agromyces</taxon>
    </lineage>
</organism>
<comment type="caution">
    <text evidence="9">The sequence shown here is derived from an EMBL/GenBank/DDBJ whole genome shotgun (WGS) entry which is preliminary data.</text>
</comment>
<dbReference type="Gene3D" id="3.90.1150.160">
    <property type="match status" value="1"/>
</dbReference>
<comment type="similarity">
    <text evidence="2 7">Belongs to the group II decarboxylase family.</text>
</comment>
<dbReference type="Gene3D" id="3.40.640.10">
    <property type="entry name" value="Type I PLP-dependent aspartate aminotransferase-like (Major domain)"/>
    <property type="match status" value="1"/>
</dbReference>
<evidence type="ECO:0000256" key="1">
    <source>
        <dbReference type="ARBA" id="ARBA00001933"/>
    </source>
</evidence>
<keyword evidence="10" id="KW-1185">Reference proteome</keyword>
<evidence type="ECO:0000256" key="3">
    <source>
        <dbReference type="ARBA" id="ARBA00012421"/>
    </source>
</evidence>
<reference evidence="9 10" key="1">
    <citation type="submission" date="2024-09" db="EMBL/GenBank/DDBJ databases">
        <authorList>
            <person name="Sun Q."/>
            <person name="Mori K."/>
        </authorList>
    </citation>
    <scope>NUCLEOTIDE SEQUENCE [LARGE SCALE GENOMIC DNA]</scope>
    <source>
        <strain evidence="9 10">JCM 14321</strain>
    </source>
</reference>
<evidence type="ECO:0000256" key="4">
    <source>
        <dbReference type="ARBA" id="ARBA00022898"/>
    </source>
</evidence>
<name>A0ABV5SKJ5_9MICO</name>
<accession>A0ABV5SKJ5</accession>
<comment type="cofactor">
    <cofactor evidence="1 7">
        <name>pyridoxal 5'-phosphate</name>
        <dbReference type="ChEBI" id="CHEBI:597326"/>
    </cofactor>
</comment>
<dbReference type="InterPro" id="IPR002129">
    <property type="entry name" value="PyrdxlP-dep_de-COase"/>
</dbReference>
<feature type="compositionally biased region" description="Polar residues" evidence="8">
    <location>
        <begin position="25"/>
        <end position="36"/>
    </location>
</feature>
<gene>
    <name evidence="9" type="ORF">ACFFQV_01035</name>
</gene>
<keyword evidence="5 7" id="KW-0456">Lyase</keyword>
<dbReference type="Pfam" id="PF00282">
    <property type="entry name" value="Pyridoxal_deC"/>
    <property type="match status" value="1"/>
</dbReference>
<dbReference type="EC" id="4.1.1.15" evidence="3"/>
<comment type="catalytic activity">
    <reaction evidence="6">
        <text>L-glutamate + H(+) = 4-aminobutanoate + CO2</text>
        <dbReference type="Rhea" id="RHEA:17785"/>
        <dbReference type="ChEBI" id="CHEBI:15378"/>
        <dbReference type="ChEBI" id="CHEBI:16526"/>
        <dbReference type="ChEBI" id="CHEBI:29985"/>
        <dbReference type="ChEBI" id="CHEBI:59888"/>
        <dbReference type="EC" id="4.1.1.15"/>
    </reaction>
</comment>
<protein>
    <recommendedName>
        <fullName evidence="3">glutamate decarboxylase</fullName>
        <ecNumber evidence="3">4.1.1.15</ecNumber>
    </recommendedName>
</protein>
<keyword evidence="4 7" id="KW-0663">Pyridoxal phosphate</keyword>
<evidence type="ECO:0000256" key="8">
    <source>
        <dbReference type="SAM" id="MobiDB-lite"/>
    </source>
</evidence>
<dbReference type="InterPro" id="IPR010107">
    <property type="entry name" value="Glutamate_decarboxylase"/>
</dbReference>
<evidence type="ECO:0000313" key="9">
    <source>
        <dbReference type="EMBL" id="MFB9640860.1"/>
    </source>
</evidence>
<feature type="region of interest" description="Disordered" evidence="8">
    <location>
        <begin position="80"/>
        <end position="99"/>
    </location>
</feature>
<evidence type="ECO:0000256" key="6">
    <source>
        <dbReference type="ARBA" id="ARBA00048868"/>
    </source>
</evidence>
<dbReference type="RefSeq" id="WP_246192188.1">
    <property type="nucleotide sequence ID" value="NZ_JBHMBL010000001.1"/>
</dbReference>
<dbReference type="PANTHER" id="PTHR43321:SF3">
    <property type="entry name" value="GLUTAMATE DECARBOXYLASE"/>
    <property type="match status" value="1"/>
</dbReference>
<evidence type="ECO:0000313" key="10">
    <source>
        <dbReference type="Proteomes" id="UP001589667"/>
    </source>
</evidence>
<dbReference type="InterPro" id="IPR015421">
    <property type="entry name" value="PyrdxlP-dep_Trfase_major"/>
</dbReference>
<dbReference type="Proteomes" id="UP001589667">
    <property type="component" value="Unassembled WGS sequence"/>
</dbReference>
<evidence type="ECO:0000256" key="2">
    <source>
        <dbReference type="ARBA" id="ARBA00009533"/>
    </source>
</evidence>